<feature type="domain" description="D-isomer specific 2-hydroxyacid dehydrogenase NAD-binding" evidence="3">
    <location>
        <begin position="105"/>
        <end position="275"/>
    </location>
</feature>
<evidence type="ECO:0000313" key="4">
    <source>
        <dbReference type="EMBL" id="GHC96945.1"/>
    </source>
</evidence>
<organism evidence="4 5">
    <name type="scientific">Pseudorhodoferax aquiterrae</name>
    <dbReference type="NCBI Taxonomy" id="747304"/>
    <lineage>
        <taxon>Bacteria</taxon>
        <taxon>Pseudomonadati</taxon>
        <taxon>Pseudomonadota</taxon>
        <taxon>Betaproteobacteria</taxon>
        <taxon>Burkholderiales</taxon>
        <taxon>Comamonadaceae</taxon>
    </lineage>
</organism>
<dbReference type="Pfam" id="PF02826">
    <property type="entry name" value="2-Hacid_dh_C"/>
    <property type="match status" value="1"/>
</dbReference>
<dbReference type="EMBL" id="BMYK01000023">
    <property type="protein sequence ID" value="GHC96945.1"/>
    <property type="molecule type" value="Genomic_DNA"/>
</dbReference>
<evidence type="ECO:0000259" key="3">
    <source>
        <dbReference type="Pfam" id="PF02826"/>
    </source>
</evidence>
<accession>A0ABQ3G9W5</accession>
<dbReference type="InterPro" id="IPR036291">
    <property type="entry name" value="NAD(P)-bd_dom_sf"/>
</dbReference>
<protein>
    <submittedName>
        <fullName evidence="4">Glyoxylate/hydroxypyruvate reductase A</fullName>
    </submittedName>
</protein>
<dbReference type="Gene3D" id="3.40.50.720">
    <property type="entry name" value="NAD(P)-binding Rossmann-like Domain"/>
    <property type="match status" value="2"/>
</dbReference>
<dbReference type="PANTHER" id="PTHR43333:SF1">
    <property type="entry name" value="D-ISOMER SPECIFIC 2-HYDROXYACID DEHYDROGENASE NAD-BINDING DOMAIN-CONTAINING PROTEIN"/>
    <property type="match status" value="1"/>
</dbReference>
<gene>
    <name evidence="4" type="ORF">GCM10007320_51290</name>
</gene>
<dbReference type="PANTHER" id="PTHR43333">
    <property type="entry name" value="2-HACID_DH_C DOMAIN-CONTAINING PROTEIN"/>
    <property type="match status" value="1"/>
</dbReference>
<dbReference type="CDD" id="cd12164">
    <property type="entry name" value="GDH_like_2"/>
    <property type="match status" value="1"/>
</dbReference>
<reference evidence="5" key="1">
    <citation type="journal article" date="2019" name="Int. J. Syst. Evol. Microbiol.">
        <title>The Global Catalogue of Microorganisms (GCM) 10K type strain sequencing project: providing services to taxonomists for standard genome sequencing and annotation.</title>
        <authorList>
            <consortium name="The Broad Institute Genomics Platform"/>
            <consortium name="The Broad Institute Genome Sequencing Center for Infectious Disease"/>
            <person name="Wu L."/>
            <person name="Ma J."/>
        </authorList>
    </citation>
    <scope>NUCLEOTIDE SEQUENCE [LARGE SCALE GENOMIC DNA]</scope>
    <source>
        <strain evidence="5">KCTC 23314</strain>
    </source>
</reference>
<dbReference type="RefSeq" id="WP_189689717.1">
    <property type="nucleotide sequence ID" value="NZ_BMYK01000023.1"/>
</dbReference>
<keyword evidence="5" id="KW-1185">Reference proteome</keyword>
<evidence type="ECO:0000256" key="2">
    <source>
        <dbReference type="ARBA" id="ARBA00023027"/>
    </source>
</evidence>
<evidence type="ECO:0000256" key="1">
    <source>
        <dbReference type="ARBA" id="ARBA00023002"/>
    </source>
</evidence>
<name>A0ABQ3G9W5_9BURK</name>
<keyword evidence="1" id="KW-0560">Oxidoreductase</keyword>
<dbReference type="InterPro" id="IPR006140">
    <property type="entry name" value="D-isomer_DH_NAD-bd"/>
</dbReference>
<keyword evidence="2" id="KW-0520">NAD</keyword>
<dbReference type="SUPFAM" id="SSF51735">
    <property type="entry name" value="NAD(P)-binding Rossmann-fold domains"/>
    <property type="match status" value="1"/>
</dbReference>
<comment type="caution">
    <text evidence="4">The sequence shown here is derived from an EMBL/GenBank/DDBJ whole genome shotgun (WGS) entry which is preliminary data.</text>
</comment>
<sequence length="310" mass="33553">MKILFCSTHPLHTADYVADFQAALPHAELVPWHAGLPAQGAELAIVFQPPDALYAREPQLRALFNLGAGVDALLRNPALPPSVALYRIEDAGMSAQIAEYVVHAVAGIVRQFGRYAGQQTQGRWQQLTARDRRAFPVGVLGLGAIGRRIAAVLAQLDYDVAGWSRSGQPVDGVQVFAGADGLPAFLARSRILVNILPLTEETSGILRAQTMGQLLAPAHVVNVGRGEHLVEEDLLALLDAGQVESAVLDVFRTEPLPPDHPFWRHPRVTVTPHVAAQTGRRETVAQIARKIEDWLAGRPVSGQVSRARGY</sequence>
<evidence type="ECO:0000313" key="5">
    <source>
        <dbReference type="Proteomes" id="UP000626210"/>
    </source>
</evidence>
<dbReference type="Proteomes" id="UP000626210">
    <property type="component" value="Unassembled WGS sequence"/>
</dbReference>
<proteinExistence type="predicted"/>